<feature type="transmembrane region" description="Helical" evidence="4">
    <location>
        <begin position="48"/>
        <end position="65"/>
    </location>
</feature>
<reference evidence="5" key="1">
    <citation type="journal article" date="2021" name="Nat. Commun.">
        <title>Genetic determinants of endophytism in the Arabidopsis root mycobiome.</title>
        <authorList>
            <person name="Mesny F."/>
            <person name="Miyauchi S."/>
            <person name="Thiergart T."/>
            <person name="Pickel B."/>
            <person name="Atanasova L."/>
            <person name="Karlsson M."/>
            <person name="Huettel B."/>
            <person name="Barry K.W."/>
            <person name="Haridas S."/>
            <person name="Chen C."/>
            <person name="Bauer D."/>
            <person name="Andreopoulos W."/>
            <person name="Pangilinan J."/>
            <person name="LaButti K."/>
            <person name="Riley R."/>
            <person name="Lipzen A."/>
            <person name="Clum A."/>
            <person name="Drula E."/>
            <person name="Henrissat B."/>
            <person name="Kohler A."/>
            <person name="Grigoriev I.V."/>
            <person name="Martin F.M."/>
            <person name="Hacquard S."/>
        </authorList>
    </citation>
    <scope>NUCLEOTIDE SEQUENCE</scope>
    <source>
        <strain evidence="5">MPI-CAGE-AT-0023</strain>
    </source>
</reference>
<dbReference type="Pfam" id="PF07690">
    <property type="entry name" value="MFS_1"/>
    <property type="match status" value="1"/>
</dbReference>
<evidence type="ECO:0000313" key="5">
    <source>
        <dbReference type="EMBL" id="KAH7247296.1"/>
    </source>
</evidence>
<keyword evidence="4" id="KW-0812">Transmembrane</keyword>
<proteinExistence type="predicted"/>
<dbReference type="SUPFAM" id="SSF103473">
    <property type="entry name" value="MFS general substrate transporter"/>
    <property type="match status" value="1"/>
</dbReference>
<evidence type="ECO:0000313" key="6">
    <source>
        <dbReference type="Proteomes" id="UP000720189"/>
    </source>
</evidence>
<dbReference type="InterPro" id="IPR050375">
    <property type="entry name" value="MFS_TsgA-like"/>
</dbReference>
<feature type="transmembrane region" description="Helical" evidence="4">
    <location>
        <begin position="148"/>
        <end position="167"/>
    </location>
</feature>
<dbReference type="InterPro" id="IPR011701">
    <property type="entry name" value="MFS"/>
</dbReference>
<comment type="subcellular location">
    <subcellularLocation>
        <location evidence="1">Cell inner membrane</location>
        <topology evidence="1">Multi-pass membrane protein</topology>
    </subcellularLocation>
</comment>
<name>A0A9P9GYA4_FUSRE</name>
<accession>A0A9P9GYA4</accession>
<keyword evidence="2" id="KW-1003">Cell membrane</keyword>
<protein>
    <recommendedName>
        <fullName evidence="7">MFS transporter</fullName>
    </recommendedName>
</protein>
<keyword evidence="3" id="KW-0325">Glycoprotein</keyword>
<feature type="transmembrane region" description="Helical" evidence="4">
    <location>
        <begin position="193"/>
        <end position="218"/>
    </location>
</feature>
<dbReference type="Proteomes" id="UP000720189">
    <property type="component" value="Unassembled WGS sequence"/>
</dbReference>
<dbReference type="PANTHER" id="PTHR43702">
    <property type="entry name" value="L-FUCOSE-PROTON SYMPORTER"/>
    <property type="match status" value="1"/>
</dbReference>
<dbReference type="InterPro" id="IPR036259">
    <property type="entry name" value="MFS_trans_sf"/>
</dbReference>
<evidence type="ECO:0000256" key="1">
    <source>
        <dbReference type="ARBA" id="ARBA00004429"/>
    </source>
</evidence>
<feature type="transmembrane region" description="Helical" evidence="4">
    <location>
        <begin position="77"/>
        <end position="97"/>
    </location>
</feature>
<dbReference type="GO" id="GO:0005886">
    <property type="term" value="C:plasma membrane"/>
    <property type="evidence" value="ECO:0007669"/>
    <property type="project" value="UniProtKB-SubCell"/>
</dbReference>
<evidence type="ECO:0008006" key="7">
    <source>
        <dbReference type="Google" id="ProtNLM"/>
    </source>
</evidence>
<evidence type="ECO:0000256" key="3">
    <source>
        <dbReference type="ARBA" id="ARBA00023180"/>
    </source>
</evidence>
<comment type="caution">
    <text evidence="5">The sequence shown here is derived from an EMBL/GenBank/DDBJ whole genome shotgun (WGS) entry which is preliminary data.</text>
</comment>
<dbReference type="EMBL" id="JAGMUX010000010">
    <property type="protein sequence ID" value="KAH7247296.1"/>
    <property type="molecule type" value="Genomic_DNA"/>
</dbReference>
<feature type="transmembrane region" description="Helical" evidence="4">
    <location>
        <begin position="109"/>
        <end position="128"/>
    </location>
</feature>
<dbReference type="OrthoDB" id="546893at2759"/>
<evidence type="ECO:0000256" key="4">
    <source>
        <dbReference type="SAM" id="Phobius"/>
    </source>
</evidence>
<feature type="transmembrane region" description="Helical" evidence="4">
    <location>
        <begin position="313"/>
        <end position="335"/>
    </location>
</feature>
<dbReference type="AlphaFoldDB" id="A0A9P9GYA4"/>
<gene>
    <name evidence="5" type="ORF">BKA55DRAFT_594997</name>
</gene>
<sequence length="399" mass="41675">MLFSINASIPIVKTRTQAVGMVSACYVGAGILSPTIGCAILRCVGLKATIATCLAISCVGTLIFWPCGAVGSYTGFVIGNIMVGASLGIMEIVASTFNSLCGPPRYATARILIGTGLEAVGGTLSSVLATKILAIHVEDTHNLVALQWAYLIIALFTVLLGLLYWYVPLPHVMEPELRTRPGILAVDTSEKHLGVVPVIVVSLGVAALSSFCAAGALASLRTSIGSILSIVSNRTKTALELPISDFQTSLTAIYAAVILLSACGTGITLAAVISSVTFPSAAMVQQVTLALSILLGGIPSMVVAIALQGLGWWSALACGLLISSCSLGAGIWPWVMLAVSTNKSAQYAYCIVVALFAVGGVFPLYLSLVRSARGRERPPDWDWGFIGAVFQRRSRRVQV</sequence>
<keyword evidence="4" id="KW-1133">Transmembrane helix</keyword>
<dbReference type="PANTHER" id="PTHR43702:SF13">
    <property type="entry name" value="MONOSACCHARIDE TRANSPORTER, PUTATIVE (AFU_ORTHOLOGUE AFUA_4G06630)-RELATED"/>
    <property type="match status" value="1"/>
</dbReference>
<evidence type="ECO:0000256" key="2">
    <source>
        <dbReference type="ARBA" id="ARBA00022475"/>
    </source>
</evidence>
<dbReference type="Gene3D" id="1.20.1250.20">
    <property type="entry name" value="MFS general substrate transporter like domains"/>
    <property type="match status" value="1"/>
</dbReference>
<feature type="transmembrane region" description="Helical" evidence="4">
    <location>
        <begin position="20"/>
        <end position="41"/>
    </location>
</feature>
<dbReference type="GeneID" id="70225691"/>
<organism evidence="5 6">
    <name type="scientific">Fusarium redolens</name>
    <dbReference type="NCBI Taxonomy" id="48865"/>
    <lineage>
        <taxon>Eukaryota</taxon>
        <taxon>Fungi</taxon>
        <taxon>Dikarya</taxon>
        <taxon>Ascomycota</taxon>
        <taxon>Pezizomycotina</taxon>
        <taxon>Sordariomycetes</taxon>
        <taxon>Hypocreomycetidae</taxon>
        <taxon>Hypocreales</taxon>
        <taxon>Nectriaceae</taxon>
        <taxon>Fusarium</taxon>
        <taxon>Fusarium redolens species complex</taxon>
    </lineage>
</organism>
<feature type="transmembrane region" description="Helical" evidence="4">
    <location>
        <begin position="347"/>
        <end position="368"/>
    </location>
</feature>
<feature type="transmembrane region" description="Helical" evidence="4">
    <location>
        <begin position="288"/>
        <end position="307"/>
    </location>
</feature>
<dbReference type="RefSeq" id="XP_046047879.1">
    <property type="nucleotide sequence ID" value="XM_046195737.1"/>
</dbReference>
<dbReference type="GO" id="GO:0022857">
    <property type="term" value="F:transmembrane transporter activity"/>
    <property type="evidence" value="ECO:0007669"/>
    <property type="project" value="InterPro"/>
</dbReference>
<keyword evidence="4" id="KW-0472">Membrane</keyword>
<keyword evidence="6" id="KW-1185">Reference proteome</keyword>
<feature type="transmembrane region" description="Helical" evidence="4">
    <location>
        <begin position="252"/>
        <end position="276"/>
    </location>
</feature>